<dbReference type="PROSITE" id="PS00135">
    <property type="entry name" value="TRYPSIN_SER"/>
    <property type="match status" value="1"/>
</dbReference>
<accession>A0ABT0D7L9</accession>
<keyword evidence="2 4" id="KW-0378">Hydrolase</keyword>
<proteinExistence type="predicted"/>
<organism evidence="4 5">
    <name type="scientific">Ancylobacter crimeensis</name>
    <dbReference type="NCBI Taxonomy" id="2579147"/>
    <lineage>
        <taxon>Bacteria</taxon>
        <taxon>Pseudomonadati</taxon>
        <taxon>Pseudomonadota</taxon>
        <taxon>Alphaproteobacteria</taxon>
        <taxon>Hyphomicrobiales</taxon>
        <taxon>Xanthobacteraceae</taxon>
        <taxon>Ancylobacter</taxon>
    </lineage>
</organism>
<gene>
    <name evidence="4" type="ORF">MWN34_03360</name>
</gene>
<comment type="caution">
    <text evidence="4">The sequence shown here is derived from an EMBL/GenBank/DDBJ whole genome shotgun (WGS) entry which is preliminary data.</text>
</comment>
<sequence>MPGPDAERGLTRVIGGRKAVDGAWPSQAKIYVTDAAGRGRMRALCGATVIGANWLVTAAHCFVTPAAGGGRGSTALAQDLLVVTGGTRLPALITAGDATAQRGIRVRSAIPHPDFNPDTYANDIALVELDRPANAPAMAVLGGPDRTSDHAGLAATVVGWGLTSEVIGATTSDLPADLQEVEMPLVDIAGCRAAYADSALRKNTISDNNLCAGFRSGARDACSGDSGGPLMLHGAAGGWVLAGVVSWGEGCGRRNRFGVYTRVASYEPWLRALTAGQMAPTERPSEAFTLSADDMTLAALSTGRSAEGAPAPTSAAEVARTAAAVPPGDRALVIGIDRYPGRLALTGSANDAASIASLLVDVFGYRREQVMTLTDEAATRATLLAAFDSWLAQGSRPGSRVFVYYSGQGFQSRVFPALRDGPAGPALAPVDLALIRDGEDRVWNVGGAISPEELDRLFTRLADRQVTAVFDTTQMSRREFQRPAHARPDEIGTVRSVEAVVDLAPSASEVSLREASAVGIGANAVLWMAAAPDQWALVDRESDQPTGVFTRSYIAALRAGQLVGAGRSATVASLYDDVRGGLRRYCEEAATRCRLSMTPQIYAPASVRDVAIAELARATGTAARPAQLMQNTAGLSVRATATGVSITARKAGFLVLVGIDPAGRPQQIFPDPAVLERQRRAAMDINRLGSNATAEVALTLRQAQLPVLLAVLSDRPVQALDLPEQAGDGADMMGGLVFLYDYVRSLRVPDPANGQIADVEWSFEARLRPDGATSAATP</sequence>
<dbReference type="Pfam" id="PF00089">
    <property type="entry name" value="Trypsin"/>
    <property type="match status" value="1"/>
</dbReference>
<dbReference type="Gene3D" id="2.40.10.10">
    <property type="entry name" value="Trypsin-like serine proteases"/>
    <property type="match status" value="1"/>
</dbReference>
<dbReference type="RefSeq" id="WP_247026479.1">
    <property type="nucleotide sequence ID" value="NZ_JALKCH010000002.1"/>
</dbReference>
<dbReference type="InterPro" id="IPR033116">
    <property type="entry name" value="TRYPSIN_SER"/>
</dbReference>
<keyword evidence="2" id="KW-0645">Protease</keyword>
<dbReference type="EC" id="3.4.21.-" evidence="4"/>
<dbReference type="PANTHER" id="PTHR24253">
    <property type="entry name" value="TRANSMEMBRANE PROTEASE SERINE"/>
    <property type="match status" value="1"/>
</dbReference>
<dbReference type="PANTHER" id="PTHR24253:SF153">
    <property type="entry name" value="SERINE PROTEASE HEPSIN"/>
    <property type="match status" value="1"/>
</dbReference>
<dbReference type="InterPro" id="IPR001314">
    <property type="entry name" value="Peptidase_S1A"/>
</dbReference>
<dbReference type="PROSITE" id="PS00134">
    <property type="entry name" value="TRYPSIN_HIS"/>
    <property type="match status" value="1"/>
</dbReference>
<dbReference type="CDD" id="cd00190">
    <property type="entry name" value="Tryp_SPc"/>
    <property type="match status" value="1"/>
</dbReference>
<reference evidence="4 5" key="1">
    <citation type="submission" date="2022-04" db="EMBL/GenBank/DDBJ databases">
        <authorList>
            <person name="Grouzdev D.S."/>
            <person name="Pantiukh K.S."/>
            <person name="Krutkina M.S."/>
        </authorList>
    </citation>
    <scope>NUCLEOTIDE SEQUENCE [LARGE SCALE GENOMIC DNA]</scope>
    <source>
        <strain evidence="4 5">6x-1</strain>
    </source>
</reference>
<dbReference type="Proteomes" id="UP001203284">
    <property type="component" value="Unassembled WGS sequence"/>
</dbReference>
<dbReference type="GO" id="GO:0016787">
    <property type="term" value="F:hydrolase activity"/>
    <property type="evidence" value="ECO:0007669"/>
    <property type="project" value="UniProtKB-KW"/>
</dbReference>
<dbReference type="SMART" id="SM00020">
    <property type="entry name" value="Tryp_SPc"/>
    <property type="match status" value="1"/>
</dbReference>
<evidence type="ECO:0000313" key="5">
    <source>
        <dbReference type="Proteomes" id="UP001203284"/>
    </source>
</evidence>
<evidence type="ECO:0000256" key="1">
    <source>
        <dbReference type="ARBA" id="ARBA00023157"/>
    </source>
</evidence>
<keyword evidence="1" id="KW-1015">Disulfide bond</keyword>
<dbReference type="Pfam" id="PF00656">
    <property type="entry name" value="Peptidase_C14"/>
    <property type="match status" value="1"/>
</dbReference>
<evidence type="ECO:0000259" key="3">
    <source>
        <dbReference type="PROSITE" id="PS50240"/>
    </source>
</evidence>
<keyword evidence="2" id="KW-0720">Serine protease</keyword>
<evidence type="ECO:0000256" key="2">
    <source>
        <dbReference type="RuleBase" id="RU363034"/>
    </source>
</evidence>
<dbReference type="PROSITE" id="PS50240">
    <property type="entry name" value="TRYPSIN_DOM"/>
    <property type="match status" value="1"/>
</dbReference>
<name>A0ABT0D7L9_9HYPH</name>
<dbReference type="SUPFAM" id="SSF52129">
    <property type="entry name" value="Caspase-like"/>
    <property type="match status" value="1"/>
</dbReference>
<dbReference type="EMBL" id="JALKCH010000002">
    <property type="protein sequence ID" value="MCK0195943.1"/>
    <property type="molecule type" value="Genomic_DNA"/>
</dbReference>
<dbReference type="InterPro" id="IPR011600">
    <property type="entry name" value="Pept_C14_caspase"/>
</dbReference>
<keyword evidence="5" id="KW-1185">Reference proteome</keyword>
<dbReference type="SUPFAM" id="SSF50494">
    <property type="entry name" value="Trypsin-like serine proteases"/>
    <property type="match status" value="1"/>
</dbReference>
<protein>
    <submittedName>
        <fullName evidence="4">Trypsin-like serine protease</fullName>
        <ecNumber evidence="4">3.4.21.-</ecNumber>
    </submittedName>
</protein>
<evidence type="ECO:0000313" key="4">
    <source>
        <dbReference type="EMBL" id="MCK0195943.1"/>
    </source>
</evidence>
<dbReference type="InterPro" id="IPR029030">
    <property type="entry name" value="Caspase-like_dom_sf"/>
</dbReference>
<dbReference type="Gene3D" id="3.40.50.1460">
    <property type="match status" value="1"/>
</dbReference>
<dbReference type="InterPro" id="IPR009003">
    <property type="entry name" value="Peptidase_S1_PA"/>
</dbReference>
<dbReference type="InterPro" id="IPR043504">
    <property type="entry name" value="Peptidase_S1_PA_chymotrypsin"/>
</dbReference>
<dbReference type="PRINTS" id="PR00722">
    <property type="entry name" value="CHYMOTRYPSIN"/>
</dbReference>
<feature type="domain" description="Peptidase S1" evidence="3">
    <location>
        <begin position="13"/>
        <end position="275"/>
    </location>
</feature>
<dbReference type="InterPro" id="IPR001254">
    <property type="entry name" value="Trypsin_dom"/>
</dbReference>
<dbReference type="InterPro" id="IPR018114">
    <property type="entry name" value="TRYPSIN_HIS"/>
</dbReference>